<dbReference type="OrthoDB" id="10688973at2759"/>
<sequence length="642" mass="64405">MPIFPLKTEGLHYFLIRFDADGVELPDQQPPGISAATVPRKWMSEELAARVARQTNPVTDVFLVAHGWNHTAAEADTSFRQWMSAMADDSSDIQTAWRVRPRGHFNPLLVGVSWPSRFLDWGGGLPSDVLASALTAEAVGIETGGTVPEKAGAATDAATDAMLATLEDEDRSRVAASPQLRGALGTLAAAMTEADAAAPVAAAAAEVAAGAAAAPAAAAAAAATAPVAAAAAAATAADANAASGTEPLLPVSDAVPPASTQTSLPPAVVDALVTLRRGLSPTPDEAVDASGEGETDAAVIARAHAAFASAAAAEVAGTPSSDAPSDDGDDGGVGGLGARVRARASSVLTATARLMLYPIADVAFASFERRAARIGRTGAHKLLATLQGAAPARARDGRIKFHAVGHSLGAHVCCAMLAGPRAGSQLIARVHAVALIQAAVPATSFAVGGVYRGVVDGAVNGFGDAPAAAVAAAAAAGVAAPEPVAPGMAAGPVVLTHSPTDTALRLYTVWYGEPLGSVGATFPPLAAGSPADAVAADARRAVMTGAKQEYKLTPGVVTSVDAGAFVDEGSGSPWDLRGSHSDIVDDPVSHLVWEAVLTPVAPKAYALGGEGEGGALTPAGQKGNELGRPQGLWGRLKAFFWH</sequence>
<keyword evidence="2" id="KW-1185">Reference proteome</keyword>
<dbReference type="EMBL" id="KV918965">
    <property type="protein sequence ID" value="OSX74068.1"/>
    <property type="molecule type" value="Genomic_DNA"/>
</dbReference>
<dbReference type="AlphaFoldDB" id="A0A1X6NZM9"/>
<dbReference type="Proteomes" id="UP000218209">
    <property type="component" value="Unassembled WGS sequence"/>
</dbReference>
<protein>
    <submittedName>
        <fullName evidence="1">Uncharacterized protein</fullName>
    </submittedName>
</protein>
<accession>A0A1X6NZM9</accession>
<organism evidence="1 2">
    <name type="scientific">Porphyra umbilicalis</name>
    <name type="common">Purple laver</name>
    <name type="synonym">Red alga</name>
    <dbReference type="NCBI Taxonomy" id="2786"/>
    <lineage>
        <taxon>Eukaryota</taxon>
        <taxon>Rhodophyta</taxon>
        <taxon>Bangiophyceae</taxon>
        <taxon>Bangiales</taxon>
        <taxon>Bangiaceae</taxon>
        <taxon>Porphyra</taxon>
    </lineage>
</organism>
<gene>
    <name evidence="1" type="ORF">BU14_0311s0008</name>
</gene>
<reference evidence="1 2" key="1">
    <citation type="submission" date="2017-03" db="EMBL/GenBank/DDBJ databases">
        <title>WGS assembly of Porphyra umbilicalis.</title>
        <authorList>
            <person name="Brawley S.H."/>
            <person name="Blouin N.A."/>
            <person name="Ficko-Blean E."/>
            <person name="Wheeler G.L."/>
            <person name="Lohr M."/>
            <person name="Goodson H.V."/>
            <person name="Jenkins J.W."/>
            <person name="Blaby-Haas C.E."/>
            <person name="Helliwell K.E."/>
            <person name="Chan C."/>
            <person name="Marriage T."/>
            <person name="Bhattacharya D."/>
            <person name="Klein A.S."/>
            <person name="Badis Y."/>
            <person name="Brodie J."/>
            <person name="Cao Y."/>
            <person name="Collen J."/>
            <person name="Dittami S.M."/>
            <person name="Gachon C.M."/>
            <person name="Green B.R."/>
            <person name="Karpowicz S."/>
            <person name="Kim J.W."/>
            <person name="Kudahl U."/>
            <person name="Lin S."/>
            <person name="Michel G."/>
            <person name="Mittag M."/>
            <person name="Olson B.J."/>
            <person name="Pangilinan J."/>
            <person name="Peng Y."/>
            <person name="Qiu H."/>
            <person name="Shu S."/>
            <person name="Singer J.T."/>
            <person name="Smith A.G."/>
            <person name="Sprecher B.N."/>
            <person name="Wagner V."/>
            <person name="Wang W."/>
            <person name="Wang Z.-Y."/>
            <person name="Yan J."/>
            <person name="Yarish C."/>
            <person name="Zoeuner-Riek S."/>
            <person name="Zhuang Y."/>
            <person name="Zou Y."/>
            <person name="Lindquist E.A."/>
            <person name="Grimwood J."/>
            <person name="Barry K."/>
            <person name="Rokhsar D.S."/>
            <person name="Schmutz J."/>
            <person name="Stiller J.W."/>
            <person name="Grossman A.R."/>
            <person name="Prochnik S.E."/>
        </authorList>
    </citation>
    <scope>NUCLEOTIDE SEQUENCE [LARGE SCALE GENOMIC DNA]</scope>
    <source>
        <strain evidence="1">4086291</strain>
    </source>
</reference>
<name>A0A1X6NZM9_PORUM</name>
<evidence type="ECO:0000313" key="2">
    <source>
        <dbReference type="Proteomes" id="UP000218209"/>
    </source>
</evidence>
<proteinExistence type="predicted"/>
<evidence type="ECO:0000313" key="1">
    <source>
        <dbReference type="EMBL" id="OSX74068.1"/>
    </source>
</evidence>